<dbReference type="Proteomes" id="UP000186221">
    <property type="component" value="Unassembled WGS sequence"/>
</dbReference>
<dbReference type="OrthoDB" id="9801602at2"/>
<dbReference type="GO" id="GO:0000160">
    <property type="term" value="P:phosphorelay signal transduction system"/>
    <property type="evidence" value="ECO:0007669"/>
    <property type="project" value="UniProtKB-KW"/>
</dbReference>
<dbReference type="CDD" id="cd17574">
    <property type="entry name" value="REC_OmpR"/>
    <property type="match status" value="1"/>
</dbReference>
<reference evidence="9" key="1">
    <citation type="submission" date="2017-01" db="EMBL/GenBank/DDBJ databases">
        <authorList>
            <person name="Varghese N."/>
            <person name="Submissions S."/>
        </authorList>
    </citation>
    <scope>NUCLEOTIDE SEQUENCE [LARGE SCALE GENOMIC DNA]</scope>
    <source>
        <strain evidence="9">DSM 19945</strain>
    </source>
</reference>
<proteinExistence type="predicted"/>
<keyword evidence="1 6" id="KW-0597">Phosphoprotein</keyword>
<keyword evidence="3" id="KW-0805">Transcription regulation</keyword>
<dbReference type="RefSeq" id="WP_076485559.1">
    <property type="nucleotide sequence ID" value="NZ_FTOG01000009.1"/>
</dbReference>
<keyword evidence="4" id="KW-0238">DNA-binding</keyword>
<keyword evidence="9" id="KW-1185">Reference proteome</keyword>
<dbReference type="EMBL" id="FTOG01000009">
    <property type="protein sequence ID" value="SIT05301.1"/>
    <property type="molecule type" value="Genomic_DNA"/>
</dbReference>
<dbReference type="AlphaFoldDB" id="A0A1N7P3Y5"/>
<dbReference type="PANTHER" id="PTHR44591">
    <property type="entry name" value="STRESS RESPONSE REGULATOR PROTEIN 1"/>
    <property type="match status" value="1"/>
</dbReference>
<feature type="modified residue" description="4-aspartylphosphate" evidence="6">
    <location>
        <position position="58"/>
    </location>
</feature>
<evidence type="ECO:0000256" key="6">
    <source>
        <dbReference type="PROSITE-ProRule" id="PRU00169"/>
    </source>
</evidence>
<evidence type="ECO:0000259" key="7">
    <source>
        <dbReference type="PROSITE" id="PS50110"/>
    </source>
</evidence>
<dbReference type="InterPro" id="IPR001789">
    <property type="entry name" value="Sig_transdc_resp-reg_receiver"/>
</dbReference>
<evidence type="ECO:0000256" key="5">
    <source>
        <dbReference type="ARBA" id="ARBA00023163"/>
    </source>
</evidence>
<dbReference type="PROSITE" id="PS50110">
    <property type="entry name" value="RESPONSE_REGULATORY"/>
    <property type="match status" value="1"/>
</dbReference>
<name>A0A1N7P3Y5_9RHOB</name>
<evidence type="ECO:0000256" key="1">
    <source>
        <dbReference type="ARBA" id="ARBA00022553"/>
    </source>
</evidence>
<dbReference type="SUPFAM" id="SSF52172">
    <property type="entry name" value="CheY-like"/>
    <property type="match status" value="1"/>
</dbReference>
<organism evidence="8 9">
    <name type="scientific">Rhodobacter aestuarii</name>
    <dbReference type="NCBI Taxonomy" id="453582"/>
    <lineage>
        <taxon>Bacteria</taxon>
        <taxon>Pseudomonadati</taxon>
        <taxon>Pseudomonadota</taxon>
        <taxon>Alphaproteobacteria</taxon>
        <taxon>Rhodobacterales</taxon>
        <taxon>Rhodobacter group</taxon>
        <taxon>Rhodobacter</taxon>
    </lineage>
</organism>
<protein>
    <submittedName>
        <fullName evidence="8">Response regulator receiver protein</fullName>
    </submittedName>
</protein>
<dbReference type="STRING" id="453582.SAMN05421580_10938"/>
<dbReference type="SMART" id="SM00448">
    <property type="entry name" value="REC"/>
    <property type="match status" value="1"/>
</dbReference>
<dbReference type="FunFam" id="3.40.50.2300:FF:000001">
    <property type="entry name" value="DNA-binding response regulator PhoB"/>
    <property type="match status" value="1"/>
</dbReference>
<dbReference type="Gene3D" id="3.40.50.2300">
    <property type="match status" value="1"/>
</dbReference>
<evidence type="ECO:0000256" key="3">
    <source>
        <dbReference type="ARBA" id="ARBA00023015"/>
    </source>
</evidence>
<dbReference type="Pfam" id="PF00072">
    <property type="entry name" value="Response_reg"/>
    <property type="match status" value="1"/>
</dbReference>
<dbReference type="GO" id="GO:0003677">
    <property type="term" value="F:DNA binding"/>
    <property type="evidence" value="ECO:0007669"/>
    <property type="project" value="UniProtKB-KW"/>
</dbReference>
<dbReference type="PANTHER" id="PTHR44591:SF3">
    <property type="entry name" value="RESPONSE REGULATORY DOMAIN-CONTAINING PROTEIN"/>
    <property type="match status" value="1"/>
</dbReference>
<evidence type="ECO:0000313" key="9">
    <source>
        <dbReference type="Proteomes" id="UP000186221"/>
    </source>
</evidence>
<sequence length="130" mass="14524">MADGGRKRRVLIVEDEDNIAIALDYLMSREGFEHDRIASGRGALERIRTEQPDLVLLDVMLPEVSGYEICQEVRADRGLADVKILMMTARGSAMERRKGLALGADGFIAKPFELKELRDEVHRLLDAEGA</sequence>
<gene>
    <name evidence="8" type="ORF">SAMN05421580_10938</name>
</gene>
<dbReference type="InterPro" id="IPR011006">
    <property type="entry name" value="CheY-like_superfamily"/>
</dbReference>
<keyword evidence="5" id="KW-0804">Transcription</keyword>
<evidence type="ECO:0000256" key="4">
    <source>
        <dbReference type="ARBA" id="ARBA00023125"/>
    </source>
</evidence>
<accession>A0A1N7P3Y5</accession>
<keyword evidence="2" id="KW-0902">Two-component regulatory system</keyword>
<evidence type="ECO:0000256" key="2">
    <source>
        <dbReference type="ARBA" id="ARBA00023012"/>
    </source>
</evidence>
<dbReference type="InterPro" id="IPR050595">
    <property type="entry name" value="Bact_response_regulator"/>
</dbReference>
<evidence type="ECO:0000313" key="8">
    <source>
        <dbReference type="EMBL" id="SIT05301.1"/>
    </source>
</evidence>
<feature type="domain" description="Response regulatory" evidence="7">
    <location>
        <begin position="9"/>
        <end position="125"/>
    </location>
</feature>